<sequence>MQPMHTMSAGLPSVSDRRLACWTAVSWAKLQLQYWSEGPGASEVQAHPARTASKQQGGWQVFAVDMLQALPSESISMKFHMQAMWELLWPLHNSRKDDPKFKRTQAGTGLARLGHSFGAFSAFGAHGGHGAHTKMDGDWDWDWDWDFVPSLPEA</sequence>
<dbReference type="RefSeq" id="XP_066701602.1">
    <property type="nucleotide sequence ID" value="XM_066841740.1"/>
</dbReference>
<dbReference type="Proteomes" id="UP001391051">
    <property type="component" value="Unassembled WGS sequence"/>
</dbReference>
<accession>A0ABR1QHS8</accession>
<reference evidence="1 2" key="1">
    <citation type="submission" date="2023-01" db="EMBL/GenBank/DDBJ databases">
        <title>Analysis of 21 Apiospora genomes using comparative genomics revels a genus with tremendous synthesis potential of carbohydrate active enzymes and secondary metabolites.</title>
        <authorList>
            <person name="Sorensen T."/>
        </authorList>
    </citation>
    <scope>NUCLEOTIDE SEQUENCE [LARGE SCALE GENOMIC DNA]</scope>
    <source>
        <strain evidence="1 2">CBS 24483</strain>
    </source>
</reference>
<dbReference type="GeneID" id="92074802"/>
<organism evidence="1 2">
    <name type="scientific">Apiospora aurea</name>
    <dbReference type="NCBI Taxonomy" id="335848"/>
    <lineage>
        <taxon>Eukaryota</taxon>
        <taxon>Fungi</taxon>
        <taxon>Dikarya</taxon>
        <taxon>Ascomycota</taxon>
        <taxon>Pezizomycotina</taxon>
        <taxon>Sordariomycetes</taxon>
        <taxon>Xylariomycetidae</taxon>
        <taxon>Amphisphaeriales</taxon>
        <taxon>Apiosporaceae</taxon>
        <taxon>Apiospora</taxon>
    </lineage>
</organism>
<comment type="caution">
    <text evidence="1">The sequence shown here is derived from an EMBL/GenBank/DDBJ whole genome shotgun (WGS) entry which is preliminary data.</text>
</comment>
<dbReference type="EMBL" id="JAQQWE010000004">
    <property type="protein sequence ID" value="KAK7956296.1"/>
    <property type="molecule type" value="Genomic_DNA"/>
</dbReference>
<name>A0ABR1QHS8_9PEZI</name>
<keyword evidence="2" id="KW-1185">Reference proteome</keyword>
<evidence type="ECO:0000313" key="2">
    <source>
        <dbReference type="Proteomes" id="UP001391051"/>
    </source>
</evidence>
<proteinExistence type="predicted"/>
<gene>
    <name evidence="1" type="ORF">PG986_005518</name>
</gene>
<evidence type="ECO:0000313" key="1">
    <source>
        <dbReference type="EMBL" id="KAK7956296.1"/>
    </source>
</evidence>
<protein>
    <submittedName>
        <fullName evidence="1">Uncharacterized protein</fullName>
    </submittedName>
</protein>